<evidence type="ECO:0000256" key="1">
    <source>
        <dbReference type="SAM" id="MobiDB-lite"/>
    </source>
</evidence>
<feature type="compositionally biased region" description="Polar residues" evidence="1">
    <location>
        <begin position="98"/>
        <end position="117"/>
    </location>
</feature>
<dbReference type="Proteomes" id="UP000323386">
    <property type="component" value="Unassembled WGS sequence"/>
</dbReference>
<feature type="region of interest" description="Disordered" evidence="1">
    <location>
        <begin position="69"/>
        <end position="176"/>
    </location>
</feature>
<gene>
    <name evidence="2" type="ORF">PSFLO_06563</name>
</gene>
<evidence type="ECO:0000313" key="3">
    <source>
        <dbReference type="Proteomes" id="UP000323386"/>
    </source>
</evidence>
<proteinExistence type="predicted"/>
<dbReference type="AlphaFoldDB" id="A0A5C3FCA3"/>
<evidence type="ECO:0000313" key="2">
    <source>
        <dbReference type="EMBL" id="SPO41081.1"/>
    </source>
</evidence>
<feature type="compositionally biased region" description="Low complexity" evidence="1">
    <location>
        <begin position="163"/>
        <end position="174"/>
    </location>
</feature>
<dbReference type="EMBL" id="OOIP01000024">
    <property type="protein sequence ID" value="SPO41081.1"/>
    <property type="molecule type" value="Genomic_DNA"/>
</dbReference>
<organism evidence="2 3">
    <name type="scientific">Pseudozyma flocculosa</name>
    <dbReference type="NCBI Taxonomy" id="84751"/>
    <lineage>
        <taxon>Eukaryota</taxon>
        <taxon>Fungi</taxon>
        <taxon>Dikarya</taxon>
        <taxon>Basidiomycota</taxon>
        <taxon>Ustilaginomycotina</taxon>
        <taxon>Ustilaginomycetes</taxon>
        <taxon>Ustilaginales</taxon>
        <taxon>Ustilaginaceae</taxon>
        <taxon>Pseudozyma</taxon>
    </lineage>
</organism>
<reference evidence="2 3" key="1">
    <citation type="submission" date="2018-03" db="EMBL/GenBank/DDBJ databases">
        <authorList>
            <person name="Guldener U."/>
        </authorList>
    </citation>
    <scope>NUCLEOTIDE SEQUENCE [LARGE SCALE GENOMIC DNA]</scope>
    <source>
        <strain evidence="2 3">DAOM196992</strain>
    </source>
</reference>
<protein>
    <submittedName>
        <fullName evidence="2">Uncharacterized protein</fullName>
    </submittedName>
</protein>
<accession>A0A5C3FCA3</accession>
<sequence length="190" mass="20257">MRAGWPGWVDARGQPPSLHLLSFESDCLWLPRPTGPPHNITTRPNIEPRTAANQPDAVFISRLAIIGSQTQQGGAQAARTLRHSESRRGARRGKQNKQSRASKQQSNCELRRASSTRVHSKRGPPRMIPNGGCGTAISSWPLDPDPPPDVREFASASPGLPKQAASQAGQAQAARPTAGVSVAALSQLAV</sequence>
<feature type="compositionally biased region" description="Low complexity" evidence="1">
    <location>
        <begin position="69"/>
        <end position="78"/>
    </location>
</feature>
<name>A0A5C3FCA3_9BASI</name>
<keyword evidence="3" id="KW-1185">Reference proteome</keyword>